<evidence type="ECO:0000313" key="3">
    <source>
        <dbReference type="EMBL" id="CAE7539598.1"/>
    </source>
</evidence>
<dbReference type="InterPro" id="IPR004147">
    <property type="entry name" value="ABC1_dom"/>
</dbReference>
<dbReference type="GO" id="GO:0005739">
    <property type="term" value="C:mitochondrion"/>
    <property type="evidence" value="ECO:0007669"/>
    <property type="project" value="TreeGrafter"/>
</dbReference>
<dbReference type="AlphaFoldDB" id="A0A812TMM5"/>
<dbReference type="InterPro" id="IPR052402">
    <property type="entry name" value="ADCK_kinase"/>
</dbReference>
<feature type="domain" description="ABC1 atypical kinase-like" evidence="2">
    <location>
        <begin position="45"/>
        <end position="158"/>
    </location>
</feature>
<protein>
    <recommendedName>
        <fullName evidence="2">ABC1 atypical kinase-like domain-containing protein</fullName>
    </recommendedName>
</protein>
<proteinExistence type="predicted"/>
<dbReference type="Proteomes" id="UP000604046">
    <property type="component" value="Unassembled WGS sequence"/>
</dbReference>
<evidence type="ECO:0000259" key="2">
    <source>
        <dbReference type="Pfam" id="PF03109"/>
    </source>
</evidence>
<dbReference type="PANTHER" id="PTHR45890:SF1">
    <property type="entry name" value="AARF DOMAIN CONTAINING KINASE 2"/>
    <property type="match status" value="1"/>
</dbReference>
<gene>
    <name evidence="3" type="ORF">SNAT2548_LOCUS30258</name>
</gene>
<accession>A0A812TMM5</accession>
<dbReference type="EMBL" id="CAJNDS010002597">
    <property type="protein sequence ID" value="CAE7539598.1"/>
    <property type="molecule type" value="Genomic_DNA"/>
</dbReference>
<feature type="signal peptide" evidence="1">
    <location>
        <begin position="1"/>
        <end position="20"/>
    </location>
</feature>
<dbReference type="OrthoDB" id="427480at2759"/>
<comment type="caution">
    <text evidence="3">The sequence shown here is derived from an EMBL/GenBank/DDBJ whole genome shotgun (WGS) entry which is preliminary data.</text>
</comment>
<keyword evidence="1" id="KW-0732">Signal</keyword>
<feature type="non-terminal residue" evidence="3">
    <location>
        <position position="238"/>
    </location>
</feature>
<organism evidence="3 4">
    <name type="scientific">Symbiodinium natans</name>
    <dbReference type="NCBI Taxonomy" id="878477"/>
    <lineage>
        <taxon>Eukaryota</taxon>
        <taxon>Sar</taxon>
        <taxon>Alveolata</taxon>
        <taxon>Dinophyceae</taxon>
        <taxon>Suessiales</taxon>
        <taxon>Symbiodiniaceae</taxon>
        <taxon>Symbiodinium</taxon>
    </lineage>
</organism>
<dbReference type="PANTHER" id="PTHR45890">
    <property type="entry name" value="AARF DOMAIN CONTAINING KINASE 2 (PREDICTED)"/>
    <property type="match status" value="1"/>
</dbReference>
<sequence>MRRLMWRLILAALQAEGPIAVKFAQWASTRPDILPQNVCDNLSPLQANVRPHSFTHTKRILMQTFGPAWETSLQLDAEPLGSGCMAQVHRGRLFGPLCSGQATSKQDAMALPRDVAVKVLHPGAQDKVDLDLEVMWLFVGCIEAIWPRARYLALSEAVMHFEAFVRPQALLAFVRLDVCCSSEACVLVGHLRSLQWGLADQFQSKGGDTLCEADNLDIFNDNFPYRRTGRGHRVVFPE</sequence>
<feature type="chain" id="PRO_5032680593" description="ABC1 atypical kinase-like domain-containing protein" evidence="1">
    <location>
        <begin position="21"/>
        <end position="238"/>
    </location>
</feature>
<evidence type="ECO:0000256" key="1">
    <source>
        <dbReference type="SAM" id="SignalP"/>
    </source>
</evidence>
<evidence type="ECO:0000313" key="4">
    <source>
        <dbReference type="Proteomes" id="UP000604046"/>
    </source>
</evidence>
<name>A0A812TMM5_9DINO</name>
<dbReference type="Pfam" id="PF03109">
    <property type="entry name" value="ABC1"/>
    <property type="match status" value="1"/>
</dbReference>
<keyword evidence="4" id="KW-1185">Reference proteome</keyword>
<reference evidence="3" key="1">
    <citation type="submission" date="2021-02" db="EMBL/GenBank/DDBJ databases">
        <authorList>
            <person name="Dougan E. K."/>
            <person name="Rhodes N."/>
            <person name="Thang M."/>
            <person name="Chan C."/>
        </authorList>
    </citation>
    <scope>NUCLEOTIDE SEQUENCE</scope>
</reference>